<evidence type="ECO:0000313" key="2">
    <source>
        <dbReference type="Proteomes" id="UP000017938"/>
    </source>
</evidence>
<dbReference type="Pfam" id="PF20379">
    <property type="entry name" value="DUF6674"/>
    <property type="match status" value="1"/>
</dbReference>
<gene>
    <name evidence="1" type="ORF">BN580_00392</name>
</gene>
<name>R6U5L9_9BACT</name>
<dbReference type="EMBL" id="CBFW010000436">
    <property type="protein sequence ID" value="CDC77354.1"/>
    <property type="molecule type" value="Genomic_DNA"/>
</dbReference>
<proteinExistence type="predicted"/>
<accession>R6U5L9</accession>
<reference evidence="1" key="1">
    <citation type="submission" date="2012-11" db="EMBL/GenBank/DDBJ databases">
        <title>Dependencies among metagenomic species, viruses, plasmids and units of genetic variation.</title>
        <authorList>
            <person name="Nielsen H.B."/>
            <person name="Almeida M."/>
            <person name="Juncker A.S."/>
            <person name="Rasmussen S."/>
            <person name="Li J."/>
            <person name="Sunagawa S."/>
            <person name="Plichta D."/>
            <person name="Gautier L."/>
            <person name="Le Chatelier E."/>
            <person name="Peletier E."/>
            <person name="Bonde I."/>
            <person name="Nielsen T."/>
            <person name="Manichanh C."/>
            <person name="Arumugam M."/>
            <person name="Batto J."/>
            <person name="Santos M.B.Q.D."/>
            <person name="Blom N."/>
            <person name="Borruel N."/>
            <person name="Burgdorf K.S."/>
            <person name="Boumezbeur F."/>
            <person name="Casellas F."/>
            <person name="Dore J."/>
            <person name="Guarner F."/>
            <person name="Hansen T."/>
            <person name="Hildebrand F."/>
            <person name="Kaas R.S."/>
            <person name="Kennedy S."/>
            <person name="Kristiansen K."/>
            <person name="Kultima J.R."/>
            <person name="Leonard P."/>
            <person name="Levenez F."/>
            <person name="Lund O."/>
            <person name="Moumen B."/>
            <person name="Le Paslier D."/>
            <person name="Pons N."/>
            <person name="Pedersen O."/>
            <person name="Prifti E."/>
            <person name="Qin J."/>
            <person name="Raes J."/>
            <person name="Tap J."/>
            <person name="Tims S."/>
            <person name="Ussery D.W."/>
            <person name="Yamada T."/>
            <person name="MetaHit consortium"/>
            <person name="Renault P."/>
            <person name="Sicheritz-Ponten T."/>
            <person name="Bork P."/>
            <person name="Wang J."/>
            <person name="Brunak S."/>
            <person name="Ehrlich S.D."/>
        </authorList>
    </citation>
    <scope>NUCLEOTIDE SEQUENCE [LARGE SCALE GENOMIC DNA]</scope>
</reference>
<dbReference type="STRING" id="1263015.BN580_00392"/>
<sequence>MDELRNNPQIIELLETLEENGMHKEKGEVSALVSYIGDMEHTLSAMLAEMQEMRKEVNMIHNSSIKAKCENLIHTADSKIRQGIETVNKAKNNLIASAENAVKVFKEKGKEAFKNAINAMKIPETLDKLGKVFHSFTVSMNESVQNIQNARMELGGAKKHLINAGRLFFGKGAKEQEFVKQDKGVLSRLQNLFSKMSNGFSSLENKSLNLADKLRYNRIKDSVKADLDFFNGKTTAKDTPTPVKDNVR</sequence>
<dbReference type="Proteomes" id="UP000017938">
    <property type="component" value="Unassembled WGS sequence"/>
</dbReference>
<dbReference type="InterPro" id="IPR046656">
    <property type="entry name" value="DUF6674"/>
</dbReference>
<evidence type="ECO:0000313" key="1">
    <source>
        <dbReference type="EMBL" id="CDC77354.1"/>
    </source>
</evidence>
<organism evidence="1 2">
    <name type="scientific">Candidatus Colimorpha enterica</name>
    <dbReference type="NCBI Taxonomy" id="3083063"/>
    <lineage>
        <taxon>Bacteria</taxon>
        <taxon>Pseudomonadati</taxon>
        <taxon>Bacteroidota</taxon>
        <taxon>Bacteroidia</taxon>
        <taxon>Bacteroidales</taxon>
        <taxon>Candidatus Colimorpha</taxon>
    </lineage>
</organism>
<comment type="caution">
    <text evidence="1">The sequence shown here is derived from an EMBL/GenBank/DDBJ whole genome shotgun (WGS) entry which is preliminary data.</text>
</comment>
<dbReference type="AlphaFoldDB" id="R6U5L9"/>
<protein>
    <submittedName>
        <fullName evidence="1">Uncharacterized protein</fullName>
    </submittedName>
</protein>